<organism evidence="2 3">
    <name type="scientific">Pseudomonas brassicacearum</name>
    <dbReference type="NCBI Taxonomy" id="930166"/>
    <lineage>
        <taxon>Bacteria</taxon>
        <taxon>Pseudomonadati</taxon>
        <taxon>Pseudomonadota</taxon>
        <taxon>Gammaproteobacteria</taxon>
        <taxon>Pseudomonadales</taxon>
        <taxon>Pseudomonadaceae</taxon>
        <taxon>Pseudomonas</taxon>
    </lineage>
</organism>
<accession>A0A423H5S5</accession>
<dbReference type="OrthoDB" id="5510591at2"/>
<dbReference type="AlphaFoldDB" id="A0A423H5S5"/>
<comment type="caution">
    <text evidence="2">The sequence shown here is derived from an EMBL/GenBank/DDBJ whole genome shotgun (WGS) entry which is preliminary data.</text>
</comment>
<dbReference type="InterPro" id="IPR036291">
    <property type="entry name" value="NAD(P)-bd_dom_sf"/>
</dbReference>
<gene>
    <name evidence="2" type="ORF">BK659_14355</name>
</gene>
<evidence type="ECO:0000313" key="3">
    <source>
        <dbReference type="Proteomes" id="UP000286071"/>
    </source>
</evidence>
<evidence type="ECO:0000259" key="1">
    <source>
        <dbReference type="Pfam" id="PF13460"/>
    </source>
</evidence>
<dbReference type="CDD" id="cd05269">
    <property type="entry name" value="TMR_SDR_a"/>
    <property type="match status" value="1"/>
</dbReference>
<dbReference type="Pfam" id="PF13460">
    <property type="entry name" value="NAD_binding_10"/>
    <property type="match status" value="1"/>
</dbReference>
<dbReference type="PANTHER" id="PTHR47129">
    <property type="entry name" value="QUINONE OXIDOREDUCTASE 2"/>
    <property type="match status" value="1"/>
</dbReference>
<dbReference type="PANTHER" id="PTHR47129:SF1">
    <property type="entry name" value="NMRA-LIKE DOMAIN-CONTAINING PROTEIN"/>
    <property type="match status" value="1"/>
</dbReference>
<dbReference type="Proteomes" id="UP000286071">
    <property type="component" value="Unassembled WGS sequence"/>
</dbReference>
<feature type="domain" description="NAD(P)-binding" evidence="1">
    <location>
        <begin position="7"/>
        <end position="181"/>
    </location>
</feature>
<dbReference type="RefSeq" id="WP_123425789.1">
    <property type="nucleotide sequence ID" value="NZ_MOBJ01000009.1"/>
</dbReference>
<name>A0A423H5S5_9PSED</name>
<evidence type="ECO:0000313" key="2">
    <source>
        <dbReference type="EMBL" id="RON08562.1"/>
    </source>
</evidence>
<dbReference type="InterPro" id="IPR052718">
    <property type="entry name" value="NmrA-type_oxidoreductase"/>
</dbReference>
<reference evidence="2 3" key="1">
    <citation type="submission" date="2016-10" db="EMBL/GenBank/DDBJ databases">
        <title>Comparative genome analysis of multiple Pseudomonas spp. focuses on biocontrol and plant growth promoting traits.</title>
        <authorList>
            <person name="Tao X.-Y."/>
            <person name="Taylor C.G."/>
        </authorList>
    </citation>
    <scope>NUCLEOTIDE SEQUENCE [LARGE SCALE GENOMIC DNA]</scope>
    <source>
        <strain evidence="2 3">48H11</strain>
    </source>
</reference>
<dbReference type="Gene3D" id="3.40.50.720">
    <property type="entry name" value="NAD(P)-binding Rossmann-like Domain"/>
    <property type="match status" value="1"/>
</dbReference>
<dbReference type="InterPro" id="IPR016040">
    <property type="entry name" value="NAD(P)-bd_dom"/>
</dbReference>
<dbReference type="Gene3D" id="3.90.25.10">
    <property type="entry name" value="UDP-galactose 4-epimerase, domain 1"/>
    <property type="match status" value="1"/>
</dbReference>
<dbReference type="EMBL" id="MOBJ01000009">
    <property type="protein sequence ID" value="RON08562.1"/>
    <property type="molecule type" value="Genomic_DNA"/>
</dbReference>
<proteinExistence type="predicted"/>
<sequence length="283" mass="29382">MSIAVTGATGQLGRIVIENLKQRTATSSILALVRKPEQAEALGVAARAFDYSKTETLDAALSGVETLLLISSSEIGQRAVQHANVIAAAKRAGVKRIVYTSVLHADSSVLPLADEHRATEATLKASGLSYTLLRNGWYTENYTGFAGVALANGALFGSAGEGRISSATREDLAEAAAVVLTADGHANTTYELVGDTSWTLADLAAEISKQTGKNIPYRNLPEADYAAALEGVGLPKGLAAALASYDVSASLGALYGNERALAELIGRPTTPLAISVERALKAL</sequence>
<dbReference type="SUPFAM" id="SSF51735">
    <property type="entry name" value="NAD(P)-binding Rossmann-fold domains"/>
    <property type="match status" value="1"/>
</dbReference>
<protein>
    <submittedName>
        <fullName evidence="2">NAD(P)-dependent oxidoreductase</fullName>
    </submittedName>
</protein>